<dbReference type="Gene3D" id="3.40.50.720">
    <property type="entry name" value="NAD(P)-binding Rossmann-like Domain"/>
    <property type="match status" value="1"/>
</dbReference>
<dbReference type="Proteomes" id="UP001501578">
    <property type="component" value="Unassembled WGS sequence"/>
</dbReference>
<accession>A0ABP4A5Y2</accession>
<dbReference type="NCBIfam" id="NF006074">
    <property type="entry name" value="PRK08220.1"/>
    <property type="match status" value="1"/>
</dbReference>
<dbReference type="InterPro" id="IPR002347">
    <property type="entry name" value="SDR_fam"/>
</dbReference>
<dbReference type="EMBL" id="BAAAHQ010000015">
    <property type="protein sequence ID" value="GAA0930224.1"/>
    <property type="molecule type" value="Genomic_DNA"/>
</dbReference>
<dbReference type="InterPro" id="IPR003560">
    <property type="entry name" value="DHB_DH"/>
</dbReference>
<dbReference type="EC" id="1.3.1.28" evidence="3"/>
<dbReference type="PROSITE" id="PS00061">
    <property type="entry name" value="ADH_SHORT"/>
    <property type="match status" value="1"/>
</dbReference>
<dbReference type="InterPro" id="IPR020904">
    <property type="entry name" value="Sc_DH/Rdtase_CS"/>
</dbReference>
<dbReference type="PRINTS" id="PR01397">
    <property type="entry name" value="DHBDHDRGNASE"/>
</dbReference>
<proteinExistence type="inferred from homology"/>
<sequence length="256" mass="26426">MNSSISVVTGAAGGIGAAVARALGERGSVVAAVDSDASRLSRTTAKLNADGLRAVGYAVDVARRADVESMVEAVERDLGPVDHLVNCAGVLRLGGVRDLTQDDWAASFAVNTTGVFNTSQALVERMVPRAGGAIVTVVSNAAATPRTDMAAYAASKAAAAAFTRCLGLEVAAHGIRCNLVAPGSTDTRMLRSMWADERGPRRTLDGDLGSYRLGIPLRRLARAEDIAAAVLFLLSEQAVHITMHTLTVDGGATLGV</sequence>
<evidence type="ECO:0000313" key="6">
    <source>
        <dbReference type="EMBL" id="GAA0930224.1"/>
    </source>
</evidence>
<name>A0ABP4A5Y2_9ACTN</name>
<feature type="domain" description="Ketoreductase" evidence="5">
    <location>
        <begin position="4"/>
        <end position="185"/>
    </location>
</feature>
<dbReference type="SUPFAM" id="SSF51735">
    <property type="entry name" value="NAD(P)-binding Rossmann-fold domains"/>
    <property type="match status" value="1"/>
</dbReference>
<dbReference type="PRINTS" id="PR00080">
    <property type="entry name" value="SDRFAMILY"/>
</dbReference>
<evidence type="ECO:0000259" key="5">
    <source>
        <dbReference type="SMART" id="SM00822"/>
    </source>
</evidence>
<comment type="caution">
    <text evidence="6">The sequence shown here is derived from an EMBL/GenBank/DDBJ whole genome shotgun (WGS) entry which is preliminary data.</text>
</comment>
<evidence type="ECO:0000256" key="2">
    <source>
        <dbReference type="ARBA" id="ARBA00023002"/>
    </source>
</evidence>
<evidence type="ECO:0000256" key="3">
    <source>
        <dbReference type="NCBIfam" id="TIGR04316"/>
    </source>
</evidence>
<dbReference type="InterPro" id="IPR057326">
    <property type="entry name" value="KR_dom"/>
</dbReference>
<dbReference type="NCBIfam" id="TIGR04316">
    <property type="entry name" value="dhbA_paeA"/>
    <property type="match status" value="1"/>
</dbReference>
<evidence type="ECO:0000256" key="4">
    <source>
        <dbReference type="RuleBase" id="RU000363"/>
    </source>
</evidence>
<keyword evidence="7" id="KW-1185">Reference proteome</keyword>
<evidence type="ECO:0000313" key="7">
    <source>
        <dbReference type="Proteomes" id="UP001501578"/>
    </source>
</evidence>
<keyword evidence="2" id="KW-0560">Oxidoreductase</keyword>
<gene>
    <name evidence="6" type="ORF">GCM10009560_34580</name>
</gene>
<evidence type="ECO:0000256" key="1">
    <source>
        <dbReference type="ARBA" id="ARBA00006484"/>
    </source>
</evidence>
<dbReference type="InterPro" id="IPR036291">
    <property type="entry name" value="NAD(P)-bd_dom_sf"/>
</dbReference>
<dbReference type="RefSeq" id="WP_343950894.1">
    <property type="nucleotide sequence ID" value="NZ_BAAAHQ010000015.1"/>
</dbReference>
<dbReference type="PANTHER" id="PTHR42760">
    <property type="entry name" value="SHORT-CHAIN DEHYDROGENASES/REDUCTASES FAMILY MEMBER"/>
    <property type="match status" value="1"/>
</dbReference>
<dbReference type="SMART" id="SM00822">
    <property type="entry name" value="PKS_KR"/>
    <property type="match status" value="1"/>
</dbReference>
<protein>
    <recommendedName>
        <fullName evidence="3">2,3-dihydro-2,3-dihydroxybenzoate dehydrogenase</fullName>
        <ecNumber evidence="3">1.3.1.28</ecNumber>
    </recommendedName>
</protein>
<dbReference type="PANTHER" id="PTHR42760:SF115">
    <property type="entry name" value="3-OXOACYL-[ACYL-CARRIER-PROTEIN] REDUCTASE FABG"/>
    <property type="match status" value="1"/>
</dbReference>
<comment type="similarity">
    <text evidence="1 4">Belongs to the short-chain dehydrogenases/reductases (SDR) family.</text>
</comment>
<dbReference type="Pfam" id="PF00106">
    <property type="entry name" value="adh_short"/>
    <property type="match status" value="1"/>
</dbReference>
<organism evidence="6 7">
    <name type="scientific">Nonomuraea longicatena</name>
    <dbReference type="NCBI Taxonomy" id="83682"/>
    <lineage>
        <taxon>Bacteria</taxon>
        <taxon>Bacillati</taxon>
        <taxon>Actinomycetota</taxon>
        <taxon>Actinomycetes</taxon>
        <taxon>Streptosporangiales</taxon>
        <taxon>Streptosporangiaceae</taxon>
        <taxon>Nonomuraea</taxon>
    </lineage>
</organism>
<reference evidence="7" key="1">
    <citation type="journal article" date="2019" name="Int. J. Syst. Evol. Microbiol.">
        <title>The Global Catalogue of Microorganisms (GCM) 10K type strain sequencing project: providing services to taxonomists for standard genome sequencing and annotation.</title>
        <authorList>
            <consortium name="The Broad Institute Genomics Platform"/>
            <consortium name="The Broad Institute Genome Sequencing Center for Infectious Disease"/>
            <person name="Wu L."/>
            <person name="Ma J."/>
        </authorList>
    </citation>
    <scope>NUCLEOTIDE SEQUENCE [LARGE SCALE GENOMIC DNA]</scope>
    <source>
        <strain evidence="7">JCM 11136</strain>
    </source>
</reference>